<reference evidence="3" key="2">
    <citation type="submission" date="2009-06" db="EMBL/GenBank/DDBJ databases">
        <authorList>
            <person name="Sebastian Y."/>
            <person name="Madupu R."/>
            <person name="Durkin A.S."/>
            <person name="Torralba M."/>
            <person name="Methe B."/>
            <person name="Sutton G.G."/>
            <person name="Strausberg R.L."/>
            <person name="Nelson K.E."/>
        </authorList>
    </citation>
    <scope>NUCLEOTIDE SEQUENCE [LARGE SCALE GENOMIC DNA]</scope>
    <source>
        <strain evidence="3">ATCC 10379</strain>
    </source>
</reference>
<accession>C5NWU4</accession>
<proteinExistence type="predicted"/>
<name>C5NWU4_9BACL</name>
<sequence>MNSQERLITIFLRLQSGKRLSKAQLIREFSVNPKTIQRDISTLRRIIEEQHLSNCKIVYDNSDNTYRFLGKTTFNKKYILIISKILLENRALNKSEMNSLLESLLALLSSEEMKEVKSIIENEHFNYKSLTNEKDRIETVWFISEAIRSKQMLEIDYAAPLKEKKTHIIFPVSLYYDAHYFYLVAYHLKYENYTTFRIDRISSYSKSNEKKPNISYGKMYRDGDVRNKKVDAFEGSSVRITLIYKGNSEIILDKFPNHTILSEEKDEMKIQIDTQYTPGLKRWILGQGGEVTVLTPQKLVEELQEILEKTLKNYKK</sequence>
<dbReference type="InterPro" id="IPR026881">
    <property type="entry name" value="WYL_dom"/>
</dbReference>
<dbReference type="Proteomes" id="UP000006004">
    <property type="component" value="Unassembled WGS sequence"/>
</dbReference>
<evidence type="ECO:0000313" key="3">
    <source>
        <dbReference type="EMBL" id="EER68312.1"/>
    </source>
</evidence>
<dbReference type="PANTHER" id="PTHR34580:SF1">
    <property type="entry name" value="PROTEIN PAFC"/>
    <property type="match status" value="1"/>
</dbReference>
<gene>
    <name evidence="3" type="ORF">GEMHA0001_1611</name>
</gene>
<dbReference type="PANTHER" id="PTHR34580">
    <property type="match status" value="1"/>
</dbReference>
<dbReference type="InterPro" id="IPR057727">
    <property type="entry name" value="WCX_dom"/>
</dbReference>
<dbReference type="Pfam" id="PF13280">
    <property type="entry name" value="WYL"/>
    <property type="match status" value="1"/>
</dbReference>
<reference evidence="3" key="1">
    <citation type="submission" date="2009-01" db="EMBL/GenBank/DDBJ databases">
        <authorList>
            <person name="Fulton L."/>
            <person name="Clifton S."/>
            <person name="Chinwalla A.T."/>
            <person name="Mitreva M."/>
            <person name="Sodergren E."/>
            <person name="Weinstock G."/>
            <person name="Clifton S."/>
            <person name="Dooling D.J."/>
            <person name="Fulton B."/>
            <person name="Minx P."/>
            <person name="Pepin K.H."/>
            <person name="Johnson M."/>
            <person name="Bhonagiri V."/>
            <person name="Nash W.E."/>
            <person name="Mardis E.R."/>
            <person name="Wilson R.K."/>
        </authorList>
    </citation>
    <scope>NUCLEOTIDE SEQUENCE [LARGE SCALE GENOMIC DNA]</scope>
    <source>
        <strain evidence="3">ATCC 10379</strain>
    </source>
</reference>
<dbReference type="InterPro" id="IPR051534">
    <property type="entry name" value="CBASS_pafABC_assoc_protein"/>
</dbReference>
<evidence type="ECO:0000313" key="4">
    <source>
        <dbReference type="Proteomes" id="UP000006004"/>
    </source>
</evidence>
<feature type="domain" description="WCX" evidence="2">
    <location>
        <begin position="264"/>
        <end position="310"/>
    </location>
</feature>
<dbReference type="EMBL" id="ACDZ02000011">
    <property type="protein sequence ID" value="EER68312.1"/>
    <property type="molecule type" value="Genomic_DNA"/>
</dbReference>
<dbReference type="AlphaFoldDB" id="C5NWU4"/>
<dbReference type="eggNOG" id="COG2378">
    <property type="taxonomic scope" value="Bacteria"/>
</dbReference>
<feature type="domain" description="WYL" evidence="1">
    <location>
        <begin position="143"/>
        <end position="203"/>
    </location>
</feature>
<dbReference type="GeneID" id="93288490"/>
<evidence type="ECO:0000259" key="1">
    <source>
        <dbReference type="Pfam" id="PF13280"/>
    </source>
</evidence>
<keyword evidence="4" id="KW-1185">Reference proteome</keyword>
<comment type="caution">
    <text evidence="3">The sequence shown here is derived from an EMBL/GenBank/DDBJ whole genome shotgun (WGS) entry which is preliminary data.</text>
</comment>
<protein>
    <submittedName>
        <fullName evidence="3">Uncharacterized protein</fullName>
    </submittedName>
</protein>
<dbReference type="RefSeq" id="WP_004264278.1">
    <property type="nucleotide sequence ID" value="NZ_ACDZ02000011.1"/>
</dbReference>
<dbReference type="PROSITE" id="PS52050">
    <property type="entry name" value="WYL"/>
    <property type="match status" value="1"/>
</dbReference>
<evidence type="ECO:0000259" key="2">
    <source>
        <dbReference type="Pfam" id="PF25583"/>
    </source>
</evidence>
<organism evidence="3 4">
    <name type="scientific">Gemella haemolysans ATCC 10379</name>
    <dbReference type="NCBI Taxonomy" id="546270"/>
    <lineage>
        <taxon>Bacteria</taxon>
        <taxon>Bacillati</taxon>
        <taxon>Bacillota</taxon>
        <taxon>Bacilli</taxon>
        <taxon>Bacillales</taxon>
        <taxon>Gemellaceae</taxon>
        <taxon>Gemella</taxon>
    </lineage>
</organism>
<dbReference type="OrthoDB" id="86031at2"/>
<dbReference type="Pfam" id="PF25583">
    <property type="entry name" value="WCX"/>
    <property type="match status" value="1"/>
</dbReference>